<protein>
    <submittedName>
        <fullName evidence="1">Uncharacterized protein</fullName>
    </submittedName>
</protein>
<proteinExistence type="predicted"/>
<evidence type="ECO:0000313" key="2">
    <source>
        <dbReference type="Proteomes" id="UP000190951"/>
    </source>
</evidence>
<dbReference type="RefSeq" id="WP_077832841.1">
    <property type="nucleotide sequence ID" value="NZ_CP096983.1"/>
</dbReference>
<reference evidence="1 2" key="1">
    <citation type="submission" date="2022-04" db="EMBL/GenBank/DDBJ databases">
        <title>Genome sequence of C. roseum typestrain.</title>
        <authorList>
            <person name="Poehlein A."/>
            <person name="Schoch T."/>
            <person name="Duerre P."/>
            <person name="Daniel R."/>
        </authorList>
    </citation>
    <scope>NUCLEOTIDE SEQUENCE [LARGE SCALE GENOMIC DNA]</scope>
    <source>
        <strain evidence="1 2">DSM 7320</strain>
    </source>
</reference>
<organism evidence="1 2">
    <name type="scientific">Clostridium felsineum</name>
    <dbReference type="NCBI Taxonomy" id="36839"/>
    <lineage>
        <taxon>Bacteria</taxon>
        <taxon>Bacillati</taxon>
        <taxon>Bacillota</taxon>
        <taxon>Clostridia</taxon>
        <taxon>Eubacteriales</taxon>
        <taxon>Clostridiaceae</taxon>
        <taxon>Clostridium</taxon>
    </lineage>
</organism>
<evidence type="ECO:0000313" key="1">
    <source>
        <dbReference type="EMBL" id="URZ11538.1"/>
    </source>
</evidence>
<name>A0A1S8KZS9_9CLOT</name>
<gene>
    <name evidence="1" type="ORF">CROST_022550</name>
</gene>
<dbReference type="AlphaFoldDB" id="A0A1S8KZS9"/>
<dbReference type="STRING" id="84029.CROST_35390"/>
<dbReference type="EMBL" id="CP096983">
    <property type="protein sequence ID" value="URZ11538.1"/>
    <property type="molecule type" value="Genomic_DNA"/>
</dbReference>
<accession>A0A1S8KZS9</accession>
<dbReference type="Proteomes" id="UP000190951">
    <property type="component" value="Chromosome"/>
</dbReference>
<dbReference type="KEGG" id="crw:CROST_022550"/>
<keyword evidence="2" id="KW-1185">Reference proteome</keyword>
<sequence>MSDLGGLSLLEKINMDIEKADFNSDKEREDIKLKVLNKYTRWSCNDYLQYERLLDKLKEEKDKKHCSQVEIGKALENIVTFIFEKSYFYKVYPNKRTSTHEIDQFVVLSDKGEQAIYDYHFSRKLLISEQDYFLCECKNYKTKVQATWVGKFYTLLKVSGDCTVGIIFSCNGLTGKENNWYDGHGLTKTIYRISNSTQHTYILDFNLNDFKLLLDNKNTIFSIILNKKRALVANVKSVNLIDSDYLNNNEIEKIYKEISQG</sequence>